<keyword evidence="2" id="KW-1133">Transmembrane helix</keyword>
<name>A0ABS6DHC8_9ENTR</name>
<evidence type="ECO:0008006" key="5">
    <source>
        <dbReference type="Google" id="ProtNLM"/>
    </source>
</evidence>
<keyword evidence="2" id="KW-0812">Transmembrane</keyword>
<dbReference type="RefSeq" id="WP_216375697.1">
    <property type="nucleotide sequence ID" value="NZ_JAGRYT010000003.1"/>
</dbReference>
<proteinExistence type="predicted"/>
<dbReference type="EMBL" id="JAGRYU010000014">
    <property type="protein sequence ID" value="MBU4682467.1"/>
    <property type="molecule type" value="Genomic_DNA"/>
</dbReference>
<evidence type="ECO:0000256" key="1">
    <source>
        <dbReference type="SAM" id="MobiDB-lite"/>
    </source>
</evidence>
<reference evidence="4" key="1">
    <citation type="submission" date="2023-07" db="EMBL/GenBank/DDBJ databases">
        <title>Cedecea davisae an AmpC producer and its therapeutic implications.</title>
        <authorList>
            <person name="Notter J."/>
        </authorList>
    </citation>
    <scope>NUCLEOTIDE SEQUENCE [LARGE SCALE GENOMIC DNA]</scope>
    <source>
        <strain evidence="4">1</strain>
    </source>
</reference>
<accession>A0ABS6DHC8</accession>
<feature type="transmembrane region" description="Helical" evidence="2">
    <location>
        <begin position="25"/>
        <end position="47"/>
    </location>
</feature>
<evidence type="ECO:0000313" key="3">
    <source>
        <dbReference type="EMBL" id="MBU4682467.1"/>
    </source>
</evidence>
<evidence type="ECO:0000313" key="4">
    <source>
        <dbReference type="Proteomes" id="UP000686327"/>
    </source>
</evidence>
<feature type="region of interest" description="Disordered" evidence="1">
    <location>
        <begin position="121"/>
        <end position="150"/>
    </location>
</feature>
<keyword evidence="2" id="KW-0472">Membrane</keyword>
<gene>
    <name evidence="3" type="ORF">KC222_10605</name>
</gene>
<organism evidence="3 4">
    <name type="scientific">Cedecea davisae</name>
    <dbReference type="NCBI Taxonomy" id="158484"/>
    <lineage>
        <taxon>Bacteria</taxon>
        <taxon>Pseudomonadati</taxon>
        <taxon>Pseudomonadota</taxon>
        <taxon>Gammaproteobacteria</taxon>
        <taxon>Enterobacterales</taxon>
        <taxon>Enterobacteriaceae</taxon>
        <taxon>Cedecea</taxon>
    </lineage>
</organism>
<comment type="caution">
    <text evidence="3">The sequence shown here is derived from an EMBL/GenBank/DDBJ whole genome shotgun (WGS) entry which is preliminary data.</text>
</comment>
<protein>
    <recommendedName>
        <fullName evidence="5">DUF3106 domain-containing protein</fullName>
    </recommendedName>
</protein>
<sequence length="150" mass="17502">MRDFDMHRDHHHRRRGFCHSRMGKPLLLCAALVVVLGLVVMTLWNALLPGLLGVKAIGFWQSLGLLALCRILFGGLGFRPGMWGKAHRRMHERWMQMTPEQREEFMQHRRERFGFGQRDRCGWHARRDEPTGEHPQKSAEENGPKKPDAE</sequence>
<feature type="transmembrane region" description="Helical" evidence="2">
    <location>
        <begin position="59"/>
        <end position="78"/>
    </location>
</feature>
<evidence type="ECO:0000256" key="2">
    <source>
        <dbReference type="SAM" id="Phobius"/>
    </source>
</evidence>
<keyword evidence="4" id="KW-1185">Reference proteome</keyword>
<dbReference type="Proteomes" id="UP000686327">
    <property type="component" value="Unassembled WGS sequence"/>
</dbReference>